<dbReference type="PANTHER" id="PTHR21107:SF2">
    <property type="entry name" value="CYTOCHROME C OXIDASE ASSEMBLY PROTEIN COX19"/>
    <property type="match status" value="1"/>
</dbReference>
<comment type="subcellular location">
    <subcellularLocation>
        <location evidence="1">Cytoplasm</location>
    </subcellularLocation>
</comment>
<proteinExistence type="inferred from homology"/>
<feature type="compositionally biased region" description="Basic and acidic residues" evidence="5">
    <location>
        <begin position="88"/>
        <end position="106"/>
    </location>
</feature>
<comment type="similarity">
    <text evidence="4">Belongs to the COX19 family.</text>
</comment>
<evidence type="ECO:0000313" key="7">
    <source>
        <dbReference type="EMBL" id="CAD8705414.1"/>
    </source>
</evidence>
<accession>A0A7S0SGS0</accession>
<dbReference type="GO" id="GO:0005758">
    <property type="term" value="C:mitochondrial intermembrane space"/>
    <property type="evidence" value="ECO:0007669"/>
    <property type="project" value="TreeGrafter"/>
</dbReference>
<evidence type="ECO:0000256" key="1">
    <source>
        <dbReference type="ARBA" id="ARBA00004496"/>
    </source>
</evidence>
<evidence type="ECO:0000256" key="3">
    <source>
        <dbReference type="ARBA" id="ARBA00023157"/>
    </source>
</evidence>
<keyword evidence="3" id="KW-1015">Disulfide bond</keyword>
<dbReference type="GO" id="GO:0033617">
    <property type="term" value="P:mitochondrial respiratory chain complex IV assembly"/>
    <property type="evidence" value="ECO:0007669"/>
    <property type="project" value="TreeGrafter"/>
</dbReference>
<dbReference type="Pfam" id="PF06747">
    <property type="entry name" value="CHCH"/>
    <property type="match status" value="1"/>
</dbReference>
<protein>
    <recommendedName>
        <fullName evidence="6">CHCH domain-containing protein</fullName>
    </recommendedName>
</protein>
<dbReference type="PANTHER" id="PTHR21107">
    <property type="entry name" value="CYTOCHROME C OXIDASE ASSEMBLY PROTEIN COX19"/>
    <property type="match status" value="1"/>
</dbReference>
<organism evidence="7">
    <name type="scientific">Mantoniella antarctica</name>
    <dbReference type="NCBI Taxonomy" id="81844"/>
    <lineage>
        <taxon>Eukaryota</taxon>
        <taxon>Viridiplantae</taxon>
        <taxon>Chlorophyta</taxon>
        <taxon>Mamiellophyceae</taxon>
        <taxon>Mamiellales</taxon>
        <taxon>Mamiellaceae</taxon>
        <taxon>Mantoniella</taxon>
    </lineage>
</organism>
<dbReference type="AlphaFoldDB" id="A0A7S0SGS0"/>
<feature type="region of interest" description="Disordered" evidence="5">
    <location>
        <begin position="77"/>
        <end position="131"/>
    </location>
</feature>
<feature type="domain" description="CHCH" evidence="6">
    <location>
        <begin position="27"/>
        <end position="61"/>
    </location>
</feature>
<dbReference type="PROSITE" id="PS51808">
    <property type="entry name" value="CHCH"/>
    <property type="match status" value="1"/>
</dbReference>
<dbReference type="EMBL" id="HBFC01013831">
    <property type="protein sequence ID" value="CAD8705414.1"/>
    <property type="molecule type" value="Transcribed_RNA"/>
</dbReference>
<reference evidence="7" key="1">
    <citation type="submission" date="2021-01" db="EMBL/GenBank/DDBJ databases">
        <authorList>
            <person name="Corre E."/>
            <person name="Pelletier E."/>
            <person name="Niang G."/>
            <person name="Scheremetjew M."/>
            <person name="Finn R."/>
            <person name="Kale V."/>
            <person name="Holt S."/>
            <person name="Cochrane G."/>
            <person name="Meng A."/>
            <person name="Brown T."/>
            <person name="Cohen L."/>
        </authorList>
    </citation>
    <scope>NUCLEOTIDE SEQUENCE</scope>
    <source>
        <strain evidence="7">SL-175</strain>
    </source>
</reference>
<sequence>MGGPMSGSKAPLAPEKGVFPLDHFGECKALMHTYLTCLQEKGQNASPCRELSRSYLECRMERELMVKQPLEQLGFGGVGEGAGGEAGGEARAKDGSKAGDVKEKPKGNYIGGTRYVEAGKQASAEREARQR</sequence>
<feature type="compositionally biased region" description="Gly residues" evidence="5">
    <location>
        <begin position="77"/>
        <end position="87"/>
    </location>
</feature>
<dbReference type="InterPro" id="IPR051383">
    <property type="entry name" value="COX19"/>
</dbReference>
<evidence type="ECO:0000256" key="2">
    <source>
        <dbReference type="ARBA" id="ARBA00022490"/>
    </source>
</evidence>
<evidence type="ECO:0000259" key="6">
    <source>
        <dbReference type="Pfam" id="PF06747"/>
    </source>
</evidence>
<evidence type="ECO:0000256" key="4">
    <source>
        <dbReference type="ARBA" id="ARBA00038223"/>
    </source>
</evidence>
<keyword evidence="2" id="KW-0963">Cytoplasm</keyword>
<name>A0A7S0SGS0_9CHLO</name>
<dbReference type="InterPro" id="IPR010625">
    <property type="entry name" value="CHCH"/>
</dbReference>
<evidence type="ECO:0000256" key="5">
    <source>
        <dbReference type="SAM" id="MobiDB-lite"/>
    </source>
</evidence>
<gene>
    <name evidence="7" type="ORF">MANT1106_LOCUS8097</name>
</gene>